<reference evidence="2 3" key="1">
    <citation type="submission" date="2016-09" db="EMBL/GenBank/DDBJ databases">
        <title>Extensive genetic diversity and differential bi-allelic expression allows diatom success in the polar Southern Ocean.</title>
        <authorList>
            <consortium name="DOE Joint Genome Institute"/>
            <person name="Mock T."/>
            <person name="Otillar R.P."/>
            <person name="Strauss J."/>
            <person name="Dupont C."/>
            <person name="Frickenhaus S."/>
            <person name="Maumus F."/>
            <person name="Mcmullan M."/>
            <person name="Sanges R."/>
            <person name="Schmutz J."/>
            <person name="Toseland A."/>
            <person name="Valas R."/>
            <person name="Veluchamy A."/>
            <person name="Ward B.J."/>
            <person name="Allen A."/>
            <person name="Barry K."/>
            <person name="Falciatore A."/>
            <person name="Ferrante M."/>
            <person name="Fortunato A.E."/>
            <person name="Gloeckner G."/>
            <person name="Gruber A."/>
            <person name="Hipkin R."/>
            <person name="Janech M."/>
            <person name="Kroth P."/>
            <person name="Leese F."/>
            <person name="Lindquist E."/>
            <person name="Lyon B.R."/>
            <person name="Martin J."/>
            <person name="Mayer C."/>
            <person name="Parker M."/>
            <person name="Quesneville H."/>
            <person name="Raymond J."/>
            <person name="Uhlig C."/>
            <person name="Valentin K.U."/>
            <person name="Worden A.Z."/>
            <person name="Armbrust E.V."/>
            <person name="Bowler C."/>
            <person name="Green B."/>
            <person name="Moulton V."/>
            <person name="Van Oosterhout C."/>
            <person name="Grigoriev I."/>
        </authorList>
    </citation>
    <scope>NUCLEOTIDE SEQUENCE [LARGE SCALE GENOMIC DNA]</scope>
    <source>
        <strain evidence="2 3">CCMP1102</strain>
    </source>
</reference>
<dbReference type="Pfam" id="PF13383">
    <property type="entry name" value="Methyltransf_22"/>
    <property type="match status" value="1"/>
</dbReference>
<dbReference type="PANTHER" id="PTHR32026">
    <property type="entry name" value="METHYLTRANSFERASE-LIKE PROTEIN 24"/>
    <property type="match status" value="1"/>
</dbReference>
<evidence type="ECO:0000313" key="3">
    <source>
        <dbReference type="Proteomes" id="UP000095751"/>
    </source>
</evidence>
<dbReference type="KEGG" id="fcy:FRACYDRAFT_229427"/>
<keyword evidence="3" id="KW-1185">Reference proteome</keyword>
<dbReference type="AlphaFoldDB" id="A0A1E7EPB1"/>
<gene>
    <name evidence="2" type="ORF">FRACYDRAFT_229427</name>
</gene>
<dbReference type="InterPro" id="IPR026913">
    <property type="entry name" value="METTL24"/>
</dbReference>
<dbReference type="OrthoDB" id="36026at2759"/>
<proteinExistence type="predicted"/>
<evidence type="ECO:0000313" key="2">
    <source>
        <dbReference type="EMBL" id="OEU07725.1"/>
    </source>
</evidence>
<organism evidence="2 3">
    <name type="scientific">Fragilariopsis cylindrus CCMP1102</name>
    <dbReference type="NCBI Taxonomy" id="635003"/>
    <lineage>
        <taxon>Eukaryota</taxon>
        <taxon>Sar</taxon>
        <taxon>Stramenopiles</taxon>
        <taxon>Ochrophyta</taxon>
        <taxon>Bacillariophyta</taxon>
        <taxon>Bacillariophyceae</taxon>
        <taxon>Bacillariophycidae</taxon>
        <taxon>Bacillariales</taxon>
        <taxon>Bacillariaceae</taxon>
        <taxon>Fragilariopsis</taxon>
    </lineage>
</organism>
<accession>A0A1E7EPB1</accession>
<evidence type="ECO:0000259" key="1">
    <source>
        <dbReference type="Pfam" id="PF13383"/>
    </source>
</evidence>
<dbReference type="InterPro" id="IPR025714">
    <property type="entry name" value="Methyltranfer_dom"/>
</dbReference>
<dbReference type="Proteomes" id="UP000095751">
    <property type="component" value="Unassembled WGS sequence"/>
</dbReference>
<sequence length="266" mass="30149">MTPSEQAVALEKAFARAKPYGKMLGRDASKFHNQCKDGNKPLLLGKGGEHMVCGPKPDAESGCKFFSFGIRDDPSWDIHMGETWNCRGFAGDPSIVHPSKLHPAVTFHNVGLKMLRTNVEQKKNPEDEWILASLPQIRKFLDWDYVDIVKIDCEGCEVAMARDILAEDKSFLDRVGQISIETHATRTWVNTDEELYYYALQFPLLEDAGFKLIWSSVFGCGRHEHDGCRPEMEGKMSMPCGNNPRPGKNLVPYGWSCHDWLWSRVE</sequence>
<feature type="domain" description="Methyltransferase" evidence="1">
    <location>
        <begin position="48"/>
        <end position="185"/>
    </location>
</feature>
<dbReference type="InParanoid" id="A0A1E7EPB1"/>
<name>A0A1E7EPB1_9STRA</name>
<dbReference type="PANTHER" id="PTHR32026:SF10">
    <property type="entry name" value="METHYLTRANSFERASE-LIKE PROTEIN 24-RELATED"/>
    <property type="match status" value="1"/>
</dbReference>
<protein>
    <recommendedName>
        <fullName evidence="1">Methyltransferase domain-containing protein</fullName>
    </recommendedName>
</protein>
<dbReference type="EMBL" id="KV784384">
    <property type="protein sequence ID" value="OEU07725.1"/>
    <property type="molecule type" value="Genomic_DNA"/>
</dbReference>